<feature type="transmembrane region" description="Helical" evidence="1">
    <location>
        <begin position="201"/>
        <end position="222"/>
    </location>
</feature>
<name>A0ABW2Y1B4_9ACTN</name>
<reference evidence="3" key="1">
    <citation type="journal article" date="2019" name="Int. J. Syst. Evol. Microbiol.">
        <title>The Global Catalogue of Microorganisms (GCM) 10K type strain sequencing project: providing services to taxonomists for standard genome sequencing and annotation.</title>
        <authorList>
            <consortium name="The Broad Institute Genomics Platform"/>
            <consortium name="The Broad Institute Genome Sequencing Center for Infectious Disease"/>
            <person name="Wu L."/>
            <person name="Ma J."/>
        </authorList>
    </citation>
    <scope>NUCLEOTIDE SEQUENCE [LARGE SCALE GENOMIC DNA]</scope>
    <source>
        <strain evidence="3">JCM 9371</strain>
    </source>
</reference>
<accession>A0ABW2Y1B4</accession>
<sequence>MREYEAAAAEWFGLDEDTRGAVHWAARRGMAYPDPEVAACAVRYVRAELRRGLPGHRRGIIISALVLAAAPLAASAVMETLPSSGPAVVFVLACMAAVLVSGLTLVALLCHRLRARLWHMSLTRVEYANRPAAADPADTGAVPGDAGAGPVVRPAPQPDPVTEVRIDRPKVLRATARAFTSCAVVVAAVVALLSAHYPDAVVATLAGVIVGLLCLLELVLLIQASYHVRHLCLAFSRRPVITLDAAGIAARGIDHSVTWDQVTGIRIKTLRTPFRPTRTTRVLALTVRDPVADIRRLSGRSRRHALRALKYYGGPFAVRDKWLDRSGEEIAAAIERRVPVPITRW</sequence>
<dbReference type="RefSeq" id="WP_131761690.1">
    <property type="nucleotide sequence ID" value="NZ_CAACUY010000182.1"/>
</dbReference>
<feature type="transmembrane region" description="Helical" evidence="1">
    <location>
        <begin position="60"/>
        <end position="81"/>
    </location>
</feature>
<evidence type="ECO:0000313" key="3">
    <source>
        <dbReference type="Proteomes" id="UP001597063"/>
    </source>
</evidence>
<evidence type="ECO:0000256" key="1">
    <source>
        <dbReference type="SAM" id="Phobius"/>
    </source>
</evidence>
<dbReference type="EMBL" id="JBHTGP010000026">
    <property type="protein sequence ID" value="MFD0691087.1"/>
    <property type="molecule type" value="Genomic_DNA"/>
</dbReference>
<feature type="transmembrane region" description="Helical" evidence="1">
    <location>
        <begin position="87"/>
        <end position="110"/>
    </location>
</feature>
<feature type="transmembrane region" description="Helical" evidence="1">
    <location>
        <begin position="174"/>
        <end position="195"/>
    </location>
</feature>
<proteinExistence type="predicted"/>
<dbReference type="Proteomes" id="UP001597063">
    <property type="component" value="Unassembled WGS sequence"/>
</dbReference>
<keyword evidence="3" id="KW-1185">Reference proteome</keyword>
<organism evidence="2 3">
    <name type="scientific">Actinomadura fibrosa</name>
    <dbReference type="NCBI Taxonomy" id="111802"/>
    <lineage>
        <taxon>Bacteria</taxon>
        <taxon>Bacillati</taxon>
        <taxon>Actinomycetota</taxon>
        <taxon>Actinomycetes</taxon>
        <taxon>Streptosporangiales</taxon>
        <taxon>Thermomonosporaceae</taxon>
        <taxon>Actinomadura</taxon>
    </lineage>
</organism>
<keyword evidence="1" id="KW-1133">Transmembrane helix</keyword>
<comment type="caution">
    <text evidence="2">The sequence shown here is derived from an EMBL/GenBank/DDBJ whole genome shotgun (WGS) entry which is preliminary data.</text>
</comment>
<evidence type="ECO:0000313" key="2">
    <source>
        <dbReference type="EMBL" id="MFD0691087.1"/>
    </source>
</evidence>
<keyword evidence="1" id="KW-0812">Transmembrane</keyword>
<protein>
    <recommendedName>
        <fullName evidence="4">PH domain-containing protein</fullName>
    </recommendedName>
</protein>
<keyword evidence="1" id="KW-0472">Membrane</keyword>
<gene>
    <name evidence="2" type="ORF">ACFQZM_41805</name>
</gene>
<evidence type="ECO:0008006" key="4">
    <source>
        <dbReference type="Google" id="ProtNLM"/>
    </source>
</evidence>